<evidence type="ECO:0000313" key="3">
    <source>
        <dbReference type="RefSeq" id="XP_010794827.1"/>
    </source>
</evidence>
<keyword evidence="2" id="KW-1185">Reference proteome</keyword>
<name>A0A6I9Q1L5_9TELE</name>
<reference evidence="3" key="1">
    <citation type="submission" date="2025-08" db="UniProtKB">
        <authorList>
            <consortium name="RefSeq"/>
        </authorList>
    </citation>
    <scope>IDENTIFICATION</scope>
    <source>
        <tissue evidence="3">Muscle</tissue>
    </source>
</reference>
<feature type="region of interest" description="Disordered" evidence="1">
    <location>
        <begin position="1"/>
        <end position="117"/>
    </location>
</feature>
<feature type="compositionally biased region" description="Acidic residues" evidence="1">
    <location>
        <begin position="1"/>
        <end position="15"/>
    </location>
</feature>
<sequence>MFQMEGDEIVEELQDEEKRQDSPVDSQELPDDCFPVLAEDDEDVERVSQSVPSDMMSPQGSTIIRDVIVIDTDSESRESREGEEKQDDEEEEDEEEEEEEEEDDGVLICSLSEIVLQ</sequence>
<evidence type="ECO:0000313" key="2">
    <source>
        <dbReference type="Proteomes" id="UP000504611"/>
    </source>
</evidence>
<feature type="compositionally biased region" description="Basic and acidic residues" evidence="1">
    <location>
        <begin position="74"/>
        <end position="83"/>
    </location>
</feature>
<gene>
    <name evidence="3" type="primary">LOC104967114</name>
</gene>
<feature type="compositionally biased region" description="Low complexity" evidence="1">
    <location>
        <begin position="62"/>
        <end position="71"/>
    </location>
</feature>
<dbReference type="Proteomes" id="UP000504611">
    <property type="component" value="Unplaced"/>
</dbReference>
<dbReference type="KEGG" id="ncc:104967114"/>
<organism evidence="2 3">
    <name type="scientific">Notothenia coriiceps</name>
    <name type="common">black rockcod</name>
    <dbReference type="NCBI Taxonomy" id="8208"/>
    <lineage>
        <taxon>Eukaryota</taxon>
        <taxon>Metazoa</taxon>
        <taxon>Chordata</taxon>
        <taxon>Craniata</taxon>
        <taxon>Vertebrata</taxon>
        <taxon>Euteleostomi</taxon>
        <taxon>Actinopterygii</taxon>
        <taxon>Neopterygii</taxon>
        <taxon>Teleostei</taxon>
        <taxon>Neoteleostei</taxon>
        <taxon>Acanthomorphata</taxon>
        <taxon>Eupercaria</taxon>
        <taxon>Perciformes</taxon>
        <taxon>Notothenioidei</taxon>
        <taxon>Nototheniidae</taxon>
        <taxon>Notothenia</taxon>
    </lineage>
</organism>
<feature type="compositionally biased region" description="Polar residues" evidence="1">
    <location>
        <begin position="47"/>
        <end position="61"/>
    </location>
</feature>
<dbReference type="GeneID" id="104967114"/>
<dbReference type="RefSeq" id="XP_010794827.1">
    <property type="nucleotide sequence ID" value="XM_010796525.1"/>
</dbReference>
<proteinExistence type="predicted"/>
<evidence type="ECO:0000256" key="1">
    <source>
        <dbReference type="SAM" id="MobiDB-lite"/>
    </source>
</evidence>
<protein>
    <submittedName>
        <fullName evidence="3">Troponin T, skeletal muscle-like</fullName>
    </submittedName>
</protein>
<feature type="compositionally biased region" description="Acidic residues" evidence="1">
    <location>
        <begin position="84"/>
        <end position="105"/>
    </location>
</feature>
<dbReference type="OrthoDB" id="343070at2759"/>
<dbReference type="AlphaFoldDB" id="A0A6I9Q1L5"/>
<accession>A0A6I9Q1L5</accession>